<dbReference type="EMBL" id="CP000612">
    <property type="protein sequence ID" value="ABO49131.1"/>
    <property type="molecule type" value="Genomic_DNA"/>
</dbReference>
<name>A4J228_DESRM</name>
<protein>
    <recommendedName>
        <fullName evidence="3">NRDE family protein</fullName>
    </recommendedName>
</protein>
<dbReference type="KEGG" id="drm:Dred_0589"/>
<accession>A4J228</accession>
<dbReference type="Proteomes" id="UP000001556">
    <property type="component" value="Chromosome"/>
</dbReference>
<reference evidence="1 2" key="1">
    <citation type="submission" date="2007-03" db="EMBL/GenBank/DDBJ databases">
        <title>Complete sequence of Desulfotomaculum reducens MI-1.</title>
        <authorList>
            <consortium name="US DOE Joint Genome Institute"/>
            <person name="Copeland A."/>
            <person name="Lucas S."/>
            <person name="Lapidus A."/>
            <person name="Barry K."/>
            <person name="Detter J.C."/>
            <person name="Glavina del Rio T."/>
            <person name="Hammon N."/>
            <person name="Israni S."/>
            <person name="Dalin E."/>
            <person name="Tice H."/>
            <person name="Pitluck S."/>
            <person name="Sims D."/>
            <person name="Brettin T."/>
            <person name="Bruce D."/>
            <person name="Han C."/>
            <person name="Tapia R."/>
            <person name="Schmutz J."/>
            <person name="Larimer F."/>
            <person name="Land M."/>
            <person name="Hauser L."/>
            <person name="Kyrpides N."/>
            <person name="Kim E."/>
            <person name="Tebo B.M."/>
            <person name="Richardson P."/>
        </authorList>
    </citation>
    <scope>NUCLEOTIDE SEQUENCE [LARGE SCALE GENOMIC DNA]</scope>
    <source>
        <strain evidence="1 2">MI-1</strain>
    </source>
</reference>
<dbReference type="Pfam" id="PF05742">
    <property type="entry name" value="TANGO2"/>
    <property type="match status" value="1"/>
</dbReference>
<dbReference type="AlphaFoldDB" id="A4J228"/>
<proteinExistence type="predicted"/>
<dbReference type="PANTHER" id="PTHR17985">
    <property type="entry name" value="SER/THR-RICH PROTEIN T10 IN DGCR REGION"/>
    <property type="match status" value="1"/>
</dbReference>
<dbReference type="eggNOG" id="COG3332">
    <property type="taxonomic scope" value="Bacteria"/>
</dbReference>
<gene>
    <name evidence="1" type="ordered locus">Dred_0589</name>
</gene>
<dbReference type="InterPro" id="IPR008551">
    <property type="entry name" value="TANGO2"/>
</dbReference>
<dbReference type="PANTHER" id="PTHR17985:SF8">
    <property type="entry name" value="TRANSPORT AND GOLGI ORGANIZATION PROTEIN 2 HOMOLOG"/>
    <property type="match status" value="1"/>
</dbReference>
<organism evidence="1 2">
    <name type="scientific">Desulforamulus reducens (strain ATCC BAA-1160 / DSM 100696 / MI-1)</name>
    <name type="common">Desulfotomaculum reducens</name>
    <dbReference type="NCBI Taxonomy" id="349161"/>
    <lineage>
        <taxon>Bacteria</taxon>
        <taxon>Bacillati</taxon>
        <taxon>Bacillota</taxon>
        <taxon>Clostridia</taxon>
        <taxon>Eubacteriales</taxon>
        <taxon>Peptococcaceae</taxon>
        <taxon>Desulforamulus</taxon>
    </lineage>
</organism>
<evidence type="ECO:0000313" key="2">
    <source>
        <dbReference type="Proteomes" id="UP000001556"/>
    </source>
</evidence>
<evidence type="ECO:0008006" key="3">
    <source>
        <dbReference type="Google" id="ProtNLM"/>
    </source>
</evidence>
<dbReference type="HOGENOM" id="CLU_047037_1_1_9"/>
<dbReference type="STRING" id="349161.Dred_0589"/>
<sequence length="263" mass="30215">MRNKEEVMCLIFFAYNYHPRYQLIVAANRDEFYKRPSLPAAFWRDNPTILAGRDLEQGGTWMGLTTTGCFAALTNYRDPVHNNPQAPSRGYLVHKYLNSDVSPEYYLKNLPNGGAEYNGFNLLVGTTQAIYYYSNREKVIRKIANGIYGLSNGFLNEPWPKVSKGKKALADCLQGQEIKKDQLFKIMADQEQPEDCELPQTGVSLEWERLLSRIFIVSPCYGTRSSTVLMVDRKGHVQFWERSFTMEQPGRGKEVFHEFNIKG</sequence>
<evidence type="ECO:0000313" key="1">
    <source>
        <dbReference type="EMBL" id="ABO49131.1"/>
    </source>
</evidence>
<keyword evidence="2" id="KW-1185">Reference proteome</keyword>